<evidence type="ECO:0000256" key="6">
    <source>
        <dbReference type="ARBA" id="ARBA00033752"/>
    </source>
</evidence>
<name>A0A150GTT7_GONPE</name>
<comment type="caution">
    <text evidence="9">The sequence shown here is derived from an EMBL/GenBank/DDBJ whole genome shotgun (WGS) entry which is preliminary data.</text>
</comment>
<evidence type="ECO:0000256" key="8">
    <source>
        <dbReference type="SAM" id="MobiDB-lite"/>
    </source>
</evidence>
<comment type="subcellular location">
    <subcellularLocation>
        <location evidence="1">Mitochondrion</location>
    </subcellularLocation>
</comment>
<evidence type="ECO:0000313" key="10">
    <source>
        <dbReference type="Proteomes" id="UP000075714"/>
    </source>
</evidence>
<protein>
    <recommendedName>
        <fullName evidence="7">Large ribosomal subunit protein mL54</fullName>
    </recommendedName>
</protein>
<keyword evidence="10" id="KW-1185">Reference proteome</keyword>
<dbReference type="EMBL" id="LSYV01000008">
    <property type="protein sequence ID" value="KXZ53277.1"/>
    <property type="molecule type" value="Genomic_DNA"/>
</dbReference>
<evidence type="ECO:0000256" key="7">
    <source>
        <dbReference type="ARBA" id="ARBA00035179"/>
    </source>
</evidence>
<evidence type="ECO:0000256" key="1">
    <source>
        <dbReference type="ARBA" id="ARBA00004173"/>
    </source>
</evidence>
<dbReference type="PANTHER" id="PTHR28595:SF1">
    <property type="entry name" value="LARGE RIBOSOMAL SUBUNIT PROTEIN ML54"/>
    <property type="match status" value="1"/>
</dbReference>
<evidence type="ECO:0000256" key="5">
    <source>
        <dbReference type="ARBA" id="ARBA00023274"/>
    </source>
</evidence>
<dbReference type="Pfam" id="PF08561">
    <property type="entry name" value="Ribosomal_L37"/>
    <property type="match status" value="1"/>
</dbReference>
<reference evidence="10" key="1">
    <citation type="journal article" date="2016" name="Nat. Commun.">
        <title>The Gonium pectorale genome demonstrates co-option of cell cycle regulation during the evolution of multicellularity.</title>
        <authorList>
            <person name="Hanschen E.R."/>
            <person name="Marriage T.N."/>
            <person name="Ferris P.J."/>
            <person name="Hamaji T."/>
            <person name="Toyoda A."/>
            <person name="Fujiyama A."/>
            <person name="Neme R."/>
            <person name="Noguchi H."/>
            <person name="Minakuchi Y."/>
            <person name="Suzuki M."/>
            <person name="Kawai-Toyooka H."/>
            <person name="Smith D.R."/>
            <person name="Sparks H."/>
            <person name="Anderson J."/>
            <person name="Bakaric R."/>
            <person name="Luria V."/>
            <person name="Karger A."/>
            <person name="Kirschner M.W."/>
            <person name="Durand P.M."/>
            <person name="Michod R.E."/>
            <person name="Nozaki H."/>
            <person name="Olson B.J."/>
        </authorList>
    </citation>
    <scope>NUCLEOTIDE SEQUENCE [LARGE SCALE GENOMIC DNA]</scope>
    <source>
        <strain evidence="10">NIES-2863</strain>
    </source>
</reference>
<evidence type="ECO:0000256" key="4">
    <source>
        <dbReference type="ARBA" id="ARBA00023128"/>
    </source>
</evidence>
<accession>A0A150GTT7</accession>
<keyword evidence="5" id="KW-0687">Ribonucleoprotein</keyword>
<evidence type="ECO:0000256" key="2">
    <source>
        <dbReference type="ARBA" id="ARBA00022946"/>
    </source>
</evidence>
<comment type="similarity">
    <text evidence="6">Belongs to the mitochondrion-specific ribosomal protein mL54 family.</text>
</comment>
<keyword evidence="4" id="KW-0496">Mitochondrion</keyword>
<organism evidence="9 10">
    <name type="scientific">Gonium pectorale</name>
    <name type="common">Green alga</name>
    <dbReference type="NCBI Taxonomy" id="33097"/>
    <lineage>
        <taxon>Eukaryota</taxon>
        <taxon>Viridiplantae</taxon>
        <taxon>Chlorophyta</taxon>
        <taxon>core chlorophytes</taxon>
        <taxon>Chlorophyceae</taxon>
        <taxon>CS clade</taxon>
        <taxon>Chlamydomonadales</taxon>
        <taxon>Volvocaceae</taxon>
        <taxon>Gonium</taxon>
    </lineage>
</organism>
<evidence type="ECO:0000256" key="3">
    <source>
        <dbReference type="ARBA" id="ARBA00022980"/>
    </source>
</evidence>
<sequence>MSVIVGGFRSRWSALLGLHLRAPLPPSGSAKKGSKDKGPRAVGELSCEVATGCGLLKNEPDPPIRPDSEYPSWLFQLLEPRPTIKELEKAYQEGGLTIPELRRLWRLKNKARIKESNFLKSKS</sequence>
<gene>
    <name evidence="9" type="ORF">GPECTOR_7g1171</name>
</gene>
<keyword evidence="2" id="KW-0809">Transit peptide</keyword>
<dbReference type="GO" id="GO:0003735">
    <property type="term" value="F:structural constituent of ribosome"/>
    <property type="evidence" value="ECO:0007669"/>
    <property type="project" value="TreeGrafter"/>
</dbReference>
<evidence type="ECO:0000313" key="9">
    <source>
        <dbReference type="EMBL" id="KXZ53277.1"/>
    </source>
</evidence>
<dbReference type="STRING" id="33097.A0A150GTT7"/>
<keyword evidence="3" id="KW-0689">Ribosomal protein</keyword>
<feature type="region of interest" description="Disordered" evidence="8">
    <location>
        <begin position="22"/>
        <end position="41"/>
    </location>
</feature>
<dbReference type="GO" id="GO:0005762">
    <property type="term" value="C:mitochondrial large ribosomal subunit"/>
    <property type="evidence" value="ECO:0007669"/>
    <property type="project" value="TreeGrafter"/>
</dbReference>
<dbReference type="PANTHER" id="PTHR28595">
    <property type="entry name" value="39S RIBOSOMAL PROTEIN L54, MITOCHONDRIAL"/>
    <property type="match status" value="1"/>
</dbReference>
<proteinExistence type="inferred from homology"/>
<dbReference type="InterPro" id="IPR013870">
    <property type="entry name" value="Ribosomal_mL54"/>
</dbReference>
<dbReference type="AlphaFoldDB" id="A0A150GTT7"/>
<dbReference type="OrthoDB" id="10252718at2759"/>
<dbReference type="Proteomes" id="UP000075714">
    <property type="component" value="Unassembled WGS sequence"/>
</dbReference>